<dbReference type="STRING" id="1297742.A176_003564"/>
<gene>
    <name evidence="1" type="ORF">A176_003564</name>
</gene>
<name>A0A0H4XES4_9BACT</name>
<dbReference type="Proteomes" id="UP000009026">
    <property type="component" value="Chromosome"/>
</dbReference>
<dbReference type="KEGG" id="mym:A176_003564"/>
<proteinExistence type="predicted"/>
<evidence type="ECO:0000313" key="1">
    <source>
        <dbReference type="EMBL" id="AKQ66652.1"/>
    </source>
</evidence>
<keyword evidence="2" id="KW-1185">Reference proteome</keyword>
<reference evidence="1 2" key="1">
    <citation type="journal article" date="2016" name="PLoS ONE">
        <title>Complete Genome Sequence and Comparative Genomics of a Novel Myxobacterium Myxococcus hansupus.</title>
        <authorList>
            <person name="Sharma G."/>
            <person name="Narwani T."/>
            <person name="Subramanian S."/>
        </authorList>
    </citation>
    <scope>NUCLEOTIDE SEQUENCE [LARGE SCALE GENOMIC DNA]</scope>
    <source>
        <strain evidence="2">mixupus</strain>
    </source>
</reference>
<organism evidence="1 2">
    <name type="scientific">Pseudomyxococcus hansupus</name>
    <dbReference type="NCBI Taxonomy" id="1297742"/>
    <lineage>
        <taxon>Bacteria</taxon>
        <taxon>Pseudomonadati</taxon>
        <taxon>Myxococcota</taxon>
        <taxon>Myxococcia</taxon>
        <taxon>Myxococcales</taxon>
        <taxon>Cystobacterineae</taxon>
        <taxon>Myxococcaceae</taxon>
        <taxon>Pseudomyxococcus</taxon>
    </lineage>
</organism>
<sequence>MDLAAQYDTGVSVSEAGALWPNGLPTYVASGVRKVDCVGGFERLALGAWPAEIRAGVEEKAAAAGLPAGQLLGVMEERLPPLDDAAREKLEALSFMEATEVLAALGATRTGQATLRFLAEKRGD</sequence>
<accession>A0A0H4XES4</accession>
<dbReference type="PATRIC" id="fig|1297742.4.peg.3598"/>
<protein>
    <submittedName>
        <fullName evidence="1">Uncharacterized protein</fullName>
    </submittedName>
</protein>
<dbReference type="AlphaFoldDB" id="A0A0H4XES4"/>
<dbReference type="EMBL" id="CP012109">
    <property type="protein sequence ID" value="AKQ66652.1"/>
    <property type="molecule type" value="Genomic_DNA"/>
</dbReference>
<evidence type="ECO:0000313" key="2">
    <source>
        <dbReference type="Proteomes" id="UP000009026"/>
    </source>
</evidence>